<keyword evidence="8 10" id="KW-0139">CF(1)</keyword>
<dbReference type="EMBL" id="CP016786">
    <property type="protein sequence ID" value="ASW44056.1"/>
    <property type="molecule type" value="Genomic_DNA"/>
</dbReference>
<evidence type="ECO:0000256" key="2">
    <source>
        <dbReference type="ARBA" id="ARBA00004170"/>
    </source>
</evidence>
<evidence type="ECO:0000256" key="6">
    <source>
        <dbReference type="ARBA" id="ARBA00023065"/>
    </source>
</evidence>
<dbReference type="Proteomes" id="UP000264883">
    <property type="component" value="Chromosome"/>
</dbReference>
<evidence type="ECO:0000256" key="4">
    <source>
        <dbReference type="ARBA" id="ARBA00022448"/>
    </source>
</evidence>
<protein>
    <recommendedName>
        <fullName evidence="10">ATP synthase gamma chain</fullName>
    </recommendedName>
    <alternativeName>
        <fullName evidence="10">ATP synthase F1 sector gamma subunit</fullName>
    </alternativeName>
    <alternativeName>
        <fullName evidence="10">F-ATPase gamma subunit</fullName>
    </alternativeName>
</protein>
<dbReference type="InterPro" id="IPR035968">
    <property type="entry name" value="ATP_synth_F1_ATPase_gsu"/>
</dbReference>
<comment type="function">
    <text evidence="1 10">Produces ATP from ADP in the presence of a proton gradient across the membrane. The gamma chain is believed to be important in regulating ATPase activity and the flow of protons through the CF(0) complex.</text>
</comment>
<dbReference type="GO" id="GO:0005886">
    <property type="term" value="C:plasma membrane"/>
    <property type="evidence" value="ECO:0007669"/>
    <property type="project" value="UniProtKB-SubCell"/>
</dbReference>
<name>A0A343JEU8_9CLOT</name>
<dbReference type="NCBIfam" id="TIGR01146">
    <property type="entry name" value="ATPsyn_F1gamma"/>
    <property type="match status" value="1"/>
</dbReference>
<dbReference type="CDD" id="cd12151">
    <property type="entry name" value="F1-ATPase_gamma"/>
    <property type="match status" value="1"/>
</dbReference>
<evidence type="ECO:0000256" key="3">
    <source>
        <dbReference type="ARBA" id="ARBA00007681"/>
    </source>
</evidence>
<dbReference type="Gene3D" id="3.40.1380.10">
    <property type="match status" value="1"/>
</dbReference>
<evidence type="ECO:0000256" key="7">
    <source>
        <dbReference type="ARBA" id="ARBA00023136"/>
    </source>
</evidence>
<evidence type="ECO:0000313" key="11">
    <source>
        <dbReference type="EMBL" id="ASW44056.1"/>
    </source>
</evidence>
<keyword evidence="5 10" id="KW-0375">Hydrogen ion transport</keyword>
<keyword evidence="10" id="KW-1003">Cell membrane</keyword>
<dbReference type="Pfam" id="PF00231">
    <property type="entry name" value="ATP-synt"/>
    <property type="match status" value="1"/>
</dbReference>
<dbReference type="RefSeq" id="WP_119866181.1">
    <property type="nucleotide sequence ID" value="NZ_CP016786.1"/>
</dbReference>
<keyword evidence="12" id="KW-1185">Reference proteome</keyword>
<evidence type="ECO:0000256" key="5">
    <source>
        <dbReference type="ARBA" id="ARBA00022781"/>
    </source>
</evidence>
<dbReference type="PROSITE" id="PS00153">
    <property type="entry name" value="ATPASE_GAMMA"/>
    <property type="match status" value="1"/>
</dbReference>
<comment type="similarity">
    <text evidence="3 10">Belongs to the ATPase gamma chain family.</text>
</comment>
<dbReference type="KEGG" id="cia:BEN51_11370"/>
<keyword evidence="9 10" id="KW-0066">ATP synthesis</keyword>
<comment type="subunit">
    <text evidence="10">F-type ATPases have 2 components, CF(1) - the catalytic core - and CF(0) - the membrane proton channel. CF(1) has five subunits: alpha(3), beta(3), gamma(1), delta(1), epsilon(1). CF(0) has three main subunits: a, b and c.</text>
</comment>
<evidence type="ECO:0000256" key="10">
    <source>
        <dbReference type="HAMAP-Rule" id="MF_00815"/>
    </source>
</evidence>
<evidence type="ECO:0000256" key="1">
    <source>
        <dbReference type="ARBA" id="ARBA00003456"/>
    </source>
</evidence>
<comment type="subcellular location">
    <subcellularLocation>
        <location evidence="10">Cell membrane</location>
        <topology evidence="10">Peripheral membrane protein</topology>
    </subcellularLocation>
    <subcellularLocation>
        <location evidence="2">Membrane</location>
        <topology evidence="2">Peripheral membrane protein</topology>
    </subcellularLocation>
</comment>
<reference evidence="11 12" key="1">
    <citation type="submission" date="2016-08" db="EMBL/GenBank/DDBJ databases">
        <title>Complete Genome Sequence Of The Indigo Reducing Clostridium isatidis DSM15098.</title>
        <authorList>
            <person name="Little G.T."/>
            <person name="Minton N.P."/>
        </authorList>
    </citation>
    <scope>NUCLEOTIDE SEQUENCE [LARGE SCALE GENOMIC DNA]</scope>
    <source>
        <strain evidence="11 12">DSM 15098</strain>
    </source>
</reference>
<dbReference type="HAMAP" id="MF_00815">
    <property type="entry name" value="ATP_synth_gamma_bact"/>
    <property type="match status" value="1"/>
</dbReference>
<accession>A0A343JEU8</accession>
<dbReference type="Gene3D" id="1.10.287.80">
    <property type="entry name" value="ATP synthase, gamma subunit, helix hairpin domain"/>
    <property type="match status" value="1"/>
</dbReference>
<dbReference type="OrthoDB" id="9812769at2"/>
<sequence>MGAAGLIEIKRRMKSVESTRKITKAMNIVATSKLRKVRNELNKNEDYYNLSKEILKKVVALLPEEYESPFLNNLSKDLIDSKLYIVITSDTGFCGGFNSNIINTLNDSIEDKDSAKFIVAGLRGIQYMKKFGLTTIREYIEIPDIPTTKEVRAIYDDALFMYKNKEVSEVNIVYTEYRSAISQEIIIERIFPVDIEKEDPEEIIFEPDLEKVLSSSLDSYLKSKIRRAMLHSKASEQNARMKTMDSSTDNANDILKALTTNYNRIRQGMITQEISEIVGGAEALK</sequence>
<evidence type="ECO:0000256" key="9">
    <source>
        <dbReference type="ARBA" id="ARBA00023310"/>
    </source>
</evidence>
<dbReference type="InterPro" id="IPR023632">
    <property type="entry name" value="ATP_synth_F1_gsu_CS"/>
</dbReference>
<dbReference type="PRINTS" id="PR00126">
    <property type="entry name" value="ATPASEGAMMA"/>
</dbReference>
<dbReference type="AlphaFoldDB" id="A0A343JEU8"/>
<dbReference type="PANTHER" id="PTHR11693:SF22">
    <property type="entry name" value="ATP SYNTHASE SUBUNIT GAMMA, MITOCHONDRIAL"/>
    <property type="match status" value="1"/>
</dbReference>
<keyword evidence="7 10" id="KW-0472">Membrane</keyword>
<dbReference type="GO" id="GO:0045259">
    <property type="term" value="C:proton-transporting ATP synthase complex"/>
    <property type="evidence" value="ECO:0007669"/>
    <property type="project" value="UniProtKB-KW"/>
</dbReference>
<evidence type="ECO:0000313" key="12">
    <source>
        <dbReference type="Proteomes" id="UP000264883"/>
    </source>
</evidence>
<organism evidence="11 12">
    <name type="scientific">Clostridium isatidis</name>
    <dbReference type="NCBI Taxonomy" id="182773"/>
    <lineage>
        <taxon>Bacteria</taxon>
        <taxon>Bacillati</taxon>
        <taxon>Bacillota</taxon>
        <taxon>Clostridia</taxon>
        <taxon>Eubacteriales</taxon>
        <taxon>Clostridiaceae</taxon>
        <taxon>Clostridium</taxon>
    </lineage>
</organism>
<gene>
    <name evidence="10" type="primary">atpG</name>
    <name evidence="11" type="ORF">BEN51_11370</name>
</gene>
<dbReference type="SUPFAM" id="SSF52943">
    <property type="entry name" value="ATP synthase (F1-ATPase), gamma subunit"/>
    <property type="match status" value="1"/>
</dbReference>
<dbReference type="PANTHER" id="PTHR11693">
    <property type="entry name" value="ATP SYNTHASE GAMMA CHAIN"/>
    <property type="match status" value="1"/>
</dbReference>
<evidence type="ECO:0000256" key="8">
    <source>
        <dbReference type="ARBA" id="ARBA00023196"/>
    </source>
</evidence>
<dbReference type="GO" id="GO:0046933">
    <property type="term" value="F:proton-transporting ATP synthase activity, rotational mechanism"/>
    <property type="evidence" value="ECO:0007669"/>
    <property type="project" value="UniProtKB-UniRule"/>
</dbReference>
<dbReference type="GO" id="GO:0005524">
    <property type="term" value="F:ATP binding"/>
    <property type="evidence" value="ECO:0007669"/>
    <property type="project" value="UniProtKB-UniRule"/>
</dbReference>
<dbReference type="InterPro" id="IPR000131">
    <property type="entry name" value="ATP_synth_F1_gsu"/>
</dbReference>
<keyword evidence="4 10" id="KW-0813">Transport</keyword>
<proteinExistence type="inferred from homology"/>
<keyword evidence="6 10" id="KW-0406">Ion transport</keyword>
<dbReference type="GO" id="GO:0042777">
    <property type="term" value="P:proton motive force-driven plasma membrane ATP synthesis"/>
    <property type="evidence" value="ECO:0007669"/>
    <property type="project" value="UniProtKB-UniRule"/>
</dbReference>